<keyword evidence="3" id="KW-1185">Reference proteome</keyword>
<evidence type="ECO:0000313" key="2">
    <source>
        <dbReference type="EMBL" id="AFL81022.1"/>
    </source>
</evidence>
<dbReference type="KEGG" id="asl:Aeqsu_1536"/>
<dbReference type="EMBL" id="CP003280">
    <property type="protein sequence ID" value="AFL81022.1"/>
    <property type="molecule type" value="Genomic_DNA"/>
</dbReference>
<accession>I3YVK4</accession>
<sequence>MTKEYILRKLKEQKKKSSQGDFETWLTNTQTFIQEYFGILSNRTSNFQSIIGDYRIQKIGDVYAERIDKQHFKNKALQLIDEYIEYIEEQEDEPTKIEPMKKKIKSFAEFDDNTENTSSSRVFPLAPVKKETITKLPFGIPPSLFWAIFAACVAGAFFVGQGIGKSSFDKEKIDNYNELIELRKEKPILTEKIDTLNYRIEEQSKIIEKQKIEISELKNNSSEK</sequence>
<dbReference type="HOGENOM" id="CLU_1232882_0_0_10"/>
<dbReference type="STRING" id="746697.Aeqsu_1536"/>
<protein>
    <submittedName>
        <fullName evidence="2">Uncharacterized protein</fullName>
    </submittedName>
</protein>
<organism evidence="2 3">
    <name type="scientific">Aequorivita sublithincola (strain DSM 14238 / LMG 21431 / ACAM 643 / 9-3)</name>
    <dbReference type="NCBI Taxonomy" id="746697"/>
    <lineage>
        <taxon>Bacteria</taxon>
        <taxon>Pseudomonadati</taxon>
        <taxon>Bacteroidota</taxon>
        <taxon>Flavobacteriia</taxon>
        <taxon>Flavobacteriales</taxon>
        <taxon>Flavobacteriaceae</taxon>
        <taxon>Aequorivita</taxon>
    </lineage>
</organism>
<reference evidence="2 3" key="1">
    <citation type="submission" date="2012-06" db="EMBL/GenBank/DDBJ databases">
        <title>The complete genome of Aequorivita sublithincola DSM 14238.</title>
        <authorList>
            <consortium name="US DOE Joint Genome Institute (JGI-PGF)"/>
            <person name="Lucas S."/>
            <person name="Copeland A."/>
            <person name="Lapidus A."/>
            <person name="Goodwin L."/>
            <person name="Pitluck S."/>
            <person name="Peters L."/>
            <person name="Munk A.C.C."/>
            <person name="Kyrpides N."/>
            <person name="Mavromatis K."/>
            <person name="Pagani I."/>
            <person name="Ivanova N."/>
            <person name="Ovchinnikova G."/>
            <person name="Zeytun A."/>
            <person name="Detter J.C."/>
            <person name="Han C."/>
            <person name="Land M."/>
            <person name="Hauser L."/>
            <person name="Markowitz V."/>
            <person name="Cheng J.-F."/>
            <person name="Hugenholtz P."/>
            <person name="Woyke T."/>
            <person name="Wu D."/>
            <person name="Tindall B."/>
            <person name="Faehnrich R."/>
            <person name="Brambilla E."/>
            <person name="Klenk H.-P."/>
            <person name="Eisen J.A."/>
        </authorList>
    </citation>
    <scope>NUCLEOTIDE SEQUENCE [LARGE SCALE GENOMIC DNA]</scope>
    <source>
        <strain evidence="3">DSM 14238 / LMG 21431 / ACAM 643 / 9-3</strain>
    </source>
</reference>
<gene>
    <name evidence="2" type="ordered locus">Aeqsu_1536</name>
</gene>
<dbReference type="AlphaFoldDB" id="I3YVK4"/>
<keyword evidence="1" id="KW-0472">Membrane</keyword>
<proteinExistence type="predicted"/>
<dbReference type="OrthoDB" id="9951367at2"/>
<dbReference type="RefSeq" id="WP_014782279.1">
    <property type="nucleotide sequence ID" value="NC_018013.1"/>
</dbReference>
<name>I3YVK4_AEQSU</name>
<evidence type="ECO:0000256" key="1">
    <source>
        <dbReference type="SAM" id="Phobius"/>
    </source>
</evidence>
<dbReference type="Proteomes" id="UP000006049">
    <property type="component" value="Chromosome"/>
</dbReference>
<keyword evidence="1" id="KW-1133">Transmembrane helix</keyword>
<keyword evidence="1" id="KW-0812">Transmembrane</keyword>
<evidence type="ECO:0000313" key="3">
    <source>
        <dbReference type="Proteomes" id="UP000006049"/>
    </source>
</evidence>
<feature type="transmembrane region" description="Helical" evidence="1">
    <location>
        <begin position="144"/>
        <end position="163"/>
    </location>
</feature>